<gene>
    <name evidence="2" type="ORF">SAMN02745136_02689</name>
</gene>
<protein>
    <submittedName>
        <fullName evidence="2">Uncharacterized protein</fullName>
    </submittedName>
</protein>
<dbReference type="STRING" id="1121322.SAMN02745136_02689"/>
<keyword evidence="1" id="KW-0732">Signal</keyword>
<evidence type="ECO:0000313" key="2">
    <source>
        <dbReference type="EMBL" id="SHK53151.1"/>
    </source>
</evidence>
<dbReference type="EMBL" id="FRAC01000013">
    <property type="protein sequence ID" value="SHK53151.1"/>
    <property type="molecule type" value="Genomic_DNA"/>
</dbReference>
<dbReference type="Proteomes" id="UP000184386">
    <property type="component" value="Unassembled WGS sequence"/>
</dbReference>
<feature type="chain" id="PRO_5039668936" evidence="1">
    <location>
        <begin position="25"/>
        <end position="466"/>
    </location>
</feature>
<dbReference type="AlphaFoldDB" id="A0A1M6T828"/>
<keyword evidence="3" id="KW-1185">Reference proteome</keyword>
<evidence type="ECO:0000256" key="1">
    <source>
        <dbReference type="SAM" id="SignalP"/>
    </source>
</evidence>
<proteinExistence type="predicted"/>
<organism evidence="2 3">
    <name type="scientific">Anaerocolumna jejuensis DSM 15929</name>
    <dbReference type="NCBI Taxonomy" id="1121322"/>
    <lineage>
        <taxon>Bacteria</taxon>
        <taxon>Bacillati</taxon>
        <taxon>Bacillota</taxon>
        <taxon>Clostridia</taxon>
        <taxon>Lachnospirales</taxon>
        <taxon>Lachnospiraceae</taxon>
        <taxon>Anaerocolumna</taxon>
    </lineage>
</organism>
<name>A0A1M6T828_9FIRM</name>
<reference evidence="2 3" key="1">
    <citation type="submission" date="2016-11" db="EMBL/GenBank/DDBJ databases">
        <authorList>
            <person name="Jaros S."/>
            <person name="Januszkiewicz K."/>
            <person name="Wedrychowicz H."/>
        </authorList>
    </citation>
    <scope>NUCLEOTIDE SEQUENCE [LARGE SCALE GENOMIC DNA]</scope>
    <source>
        <strain evidence="2 3">DSM 15929</strain>
    </source>
</reference>
<feature type="signal peptide" evidence="1">
    <location>
        <begin position="1"/>
        <end position="24"/>
    </location>
</feature>
<accession>A0A1M6T828</accession>
<sequence length="466" mass="53844">MKKRLIMYCLLMIILAFSVKKTLAAENADYFTIGGYVGLMESYAGESITDDELSHSDAFITKAEAAYYTNITYENTYGTSYDDKLYNQVKENGRISDLNKIDVSYRDSVVKCFIRGIMVGDSEGAYTQSRKFKGKDFLSVKEGKNILKCLKDEKSRRKISSDGQLIRTTKLPRNYADFPYILEAFPNGFYEKKFEFMSYLSNPVKDVRQKTMSEIIRSKGCLPVKGAEGWYKSKKSLFGINTFQTPADIKKGSESYYDFSDDYEYKYTLWNSENEALRLKWAHLVEDYINHKYSVNYKTIDKKWDKEMGKLIGISSGSNDLKQYIKNVKANKVIIELKQVTVEPSTLYNYDGYYMRAYVKYRVKSANSLKDLSKVFLKDYSGNAEIKVKNLKKGKWMEMIIDIRYGTNIVKTNATLNDIEDYFVVSKGVYDYDANLYGKMQAPVSGYKMAKVNSGEYKGNYRWVLK</sequence>
<evidence type="ECO:0000313" key="3">
    <source>
        <dbReference type="Proteomes" id="UP000184386"/>
    </source>
</evidence>